<dbReference type="UniPathway" id="UPA00053">
    <property type="reaction ID" value="UER00089"/>
</dbReference>
<accession>A0A511ZB76</accession>
<feature type="binding site" evidence="9">
    <location>
        <position position="317"/>
    </location>
    <ligand>
        <name>3-phosphoshikimate</name>
        <dbReference type="ChEBI" id="CHEBI:145989"/>
    </ligand>
</feature>
<evidence type="ECO:0000256" key="2">
    <source>
        <dbReference type="ARBA" id="ARBA00004811"/>
    </source>
</evidence>
<dbReference type="PANTHER" id="PTHR21090">
    <property type="entry name" value="AROM/DEHYDROQUINATE SYNTHASE"/>
    <property type="match status" value="1"/>
</dbReference>
<evidence type="ECO:0000313" key="11">
    <source>
        <dbReference type="EMBL" id="GEN84699.1"/>
    </source>
</evidence>
<comment type="subcellular location">
    <subcellularLocation>
        <location evidence="9">Cytoplasm</location>
    </subcellularLocation>
</comment>
<feature type="binding site" evidence="9">
    <location>
        <position position="390"/>
    </location>
    <ligand>
        <name>phosphoenolpyruvate</name>
        <dbReference type="ChEBI" id="CHEBI:58702"/>
    </ligand>
</feature>
<dbReference type="InterPro" id="IPR006264">
    <property type="entry name" value="EPSP_synthase"/>
</dbReference>
<proteinExistence type="inferred from homology"/>
<comment type="caution">
    <text evidence="9">Lacks conserved residue(s) required for the propagation of feature annotation.</text>
</comment>
<feature type="domain" description="Enolpyruvate transferase" evidence="10">
    <location>
        <begin position="14"/>
        <end position="425"/>
    </location>
</feature>
<dbReference type="PROSITE" id="PS00885">
    <property type="entry name" value="EPSP_SYNTHASE_2"/>
    <property type="match status" value="1"/>
</dbReference>
<keyword evidence="7 9" id="KW-0057">Aromatic amino acid biosynthesis</keyword>
<dbReference type="Pfam" id="PF00275">
    <property type="entry name" value="EPSP_synthase"/>
    <property type="match status" value="1"/>
</dbReference>
<keyword evidence="6 9" id="KW-0808">Transferase</keyword>
<feature type="binding site" evidence="9">
    <location>
        <position position="29"/>
    </location>
    <ligand>
        <name>3-phosphoshikimate</name>
        <dbReference type="ChEBI" id="CHEBI:145989"/>
    </ligand>
</feature>
<dbReference type="OrthoDB" id="9809920at2"/>
<dbReference type="GO" id="GO:0009423">
    <property type="term" value="P:chorismate biosynthetic process"/>
    <property type="evidence" value="ECO:0007669"/>
    <property type="project" value="UniProtKB-UniRule"/>
</dbReference>
<evidence type="ECO:0000256" key="5">
    <source>
        <dbReference type="ARBA" id="ARBA00022605"/>
    </source>
</evidence>
<feature type="binding site" evidence="9">
    <location>
        <position position="25"/>
    </location>
    <ligand>
        <name>3-phosphoshikimate</name>
        <dbReference type="ChEBI" id="CHEBI:145989"/>
    </ligand>
</feature>
<dbReference type="EMBL" id="BJYL01000044">
    <property type="protein sequence ID" value="GEN84699.1"/>
    <property type="molecule type" value="Genomic_DNA"/>
</dbReference>
<evidence type="ECO:0000256" key="1">
    <source>
        <dbReference type="ARBA" id="ARBA00002174"/>
    </source>
</evidence>
<feature type="binding site" evidence="9">
    <location>
        <position position="24"/>
    </location>
    <ligand>
        <name>3-phosphoshikimate</name>
        <dbReference type="ChEBI" id="CHEBI:145989"/>
    </ligand>
</feature>
<keyword evidence="12" id="KW-1185">Reference proteome</keyword>
<dbReference type="GO" id="GO:0008652">
    <property type="term" value="P:amino acid biosynthetic process"/>
    <property type="evidence" value="ECO:0007669"/>
    <property type="project" value="UniProtKB-KW"/>
</dbReference>
<dbReference type="PIRSF" id="PIRSF000505">
    <property type="entry name" value="EPSPS"/>
    <property type="match status" value="1"/>
</dbReference>
<evidence type="ECO:0000256" key="6">
    <source>
        <dbReference type="ARBA" id="ARBA00022679"/>
    </source>
</evidence>
<dbReference type="EC" id="2.5.1.19" evidence="9"/>
<evidence type="ECO:0000256" key="7">
    <source>
        <dbReference type="ARBA" id="ARBA00023141"/>
    </source>
</evidence>
<feature type="binding site" evidence="9">
    <location>
        <position position="169"/>
    </location>
    <ligand>
        <name>3-phosphoshikimate</name>
        <dbReference type="ChEBI" id="CHEBI:145989"/>
    </ligand>
</feature>
<name>A0A511ZB76_9BACL</name>
<dbReference type="Proteomes" id="UP000321901">
    <property type="component" value="Unassembled WGS sequence"/>
</dbReference>
<dbReference type="HAMAP" id="MF_00210">
    <property type="entry name" value="EPSP_synth"/>
    <property type="match status" value="1"/>
</dbReference>
<gene>
    <name evidence="11" type="primary">aroA_2</name>
    <name evidence="9" type="synonym">aroA</name>
    <name evidence="11" type="ORF">SLU01_30110</name>
</gene>
<dbReference type="GO" id="GO:0005737">
    <property type="term" value="C:cytoplasm"/>
    <property type="evidence" value="ECO:0007669"/>
    <property type="project" value="UniProtKB-SubCell"/>
</dbReference>
<feature type="active site" description="Proton acceptor" evidence="9">
    <location>
        <position position="317"/>
    </location>
</feature>
<evidence type="ECO:0000256" key="3">
    <source>
        <dbReference type="ARBA" id="ARBA00009948"/>
    </source>
</evidence>
<protein>
    <recommendedName>
        <fullName evidence="9">3-phosphoshikimate 1-carboxyvinyltransferase</fullName>
        <ecNumber evidence="9">2.5.1.19</ecNumber>
    </recommendedName>
    <alternativeName>
        <fullName evidence="9">5-enolpyruvylshikimate-3-phosphate synthase</fullName>
        <shortName evidence="9">EPSP synthase</shortName>
        <shortName evidence="9">EPSPS</shortName>
    </alternativeName>
</protein>
<comment type="catalytic activity">
    <reaction evidence="8">
        <text>3-phosphoshikimate + phosphoenolpyruvate = 5-O-(1-carboxyvinyl)-3-phosphoshikimate + phosphate</text>
        <dbReference type="Rhea" id="RHEA:21256"/>
        <dbReference type="ChEBI" id="CHEBI:43474"/>
        <dbReference type="ChEBI" id="CHEBI:57701"/>
        <dbReference type="ChEBI" id="CHEBI:58702"/>
        <dbReference type="ChEBI" id="CHEBI:145989"/>
        <dbReference type="EC" id="2.5.1.19"/>
    </reaction>
    <physiologicalReaction direction="left-to-right" evidence="8">
        <dbReference type="Rhea" id="RHEA:21257"/>
    </physiologicalReaction>
</comment>
<dbReference type="Gene3D" id="3.65.10.10">
    <property type="entry name" value="Enolpyruvate transferase domain"/>
    <property type="match status" value="2"/>
</dbReference>
<comment type="pathway">
    <text evidence="2 9">Metabolic intermediate biosynthesis; chorismate biosynthesis; chorismate from D-erythrose 4-phosphate and phosphoenolpyruvate: step 6/7.</text>
</comment>
<evidence type="ECO:0000256" key="9">
    <source>
        <dbReference type="HAMAP-Rule" id="MF_00210"/>
    </source>
</evidence>
<dbReference type="NCBIfam" id="TIGR01356">
    <property type="entry name" value="aroA"/>
    <property type="match status" value="1"/>
</dbReference>
<feature type="binding site" evidence="9">
    <location>
        <position position="96"/>
    </location>
    <ligand>
        <name>phosphoenolpyruvate</name>
        <dbReference type="ChEBI" id="CHEBI:58702"/>
    </ligand>
</feature>
<feature type="binding site" evidence="9">
    <location>
        <position position="171"/>
    </location>
    <ligand>
        <name>3-phosphoshikimate</name>
        <dbReference type="ChEBI" id="CHEBI:145989"/>
    </ligand>
</feature>
<dbReference type="PANTHER" id="PTHR21090:SF5">
    <property type="entry name" value="PENTAFUNCTIONAL AROM POLYPEPTIDE"/>
    <property type="match status" value="1"/>
</dbReference>
<feature type="binding site" evidence="9">
    <location>
        <position position="124"/>
    </location>
    <ligand>
        <name>phosphoenolpyruvate</name>
        <dbReference type="ChEBI" id="CHEBI:58702"/>
    </ligand>
</feature>
<evidence type="ECO:0000259" key="10">
    <source>
        <dbReference type="Pfam" id="PF00275"/>
    </source>
</evidence>
<organism evidence="11 12">
    <name type="scientific">Sporosarcina luteola</name>
    <dbReference type="NCBI Taxonomy" id="582850"/>
    <lineage>
        <taxon>Bacteria</taxon>
        <taxon>Bacillati</taxon>
        <taxon>Bacillota</taxon>
        <taxon>Bacilli</taxon>
        <taxon>Bacillales</taxon>
        <taxon>Caryophanaceae</taxon>
        <taxon>Sporosarcina</taxon>
    </lineage>
</organism>
<dbReference type="InterPro" id="IPR001986">
    <property type="entry name" value="Enolpyruvate_Tfrase_dom"/>
</dbReference>
<comment type="function">
    <text evidence="1 9">Catalyzes the transfer of the enolpyruvyl moiety of phosphoenolpyruvate (PEP) to the 5-hydroxyl of shikimate-3-phosphate (S3P) to produce enolpyruvyl shikimate-3-phosphate and inorganic phosphate.</text>
</comment>
<comment type="subunit">
    <text evidence="9">Monomer.</text>
</comment>
<dbReference type="InterPro" id="IPR013792">
    <property type="entry name" value="RNA3'P_cycl/enolpyr_Trfase_a/b"/>
</dbReference>
<sequence>MVGTKTVQFDHPVLKGKIKVPGDKSISHRAIMLGSIAQGRTAVKGFLDGEDCLRTIDIFKQLGVSIERSGTDVLIDSPGIYNWKNPTNDLYAGNSGTTARLMLGILSGSAVTCRLTGDESLSKRPMKRVTVPLQSMGASISNGEGGEYLPLSIAGGAIKGIDYNMPVASAQVKSAILFAGLNAEGITVVKEKAVSRDHTERMFKQFGAKIEQEGNTVSITGGQLLKGTNVIVPGDISSAAFFMVAAAMVEGSSVDFVDVGLNPTRTGIIEVLRQMGAQVEVIDQKGEAGEPYGTIRISHAPLKGMEISGTIIPTLIDELPIIALLATQAEGTTVIKDAAELRVKETDRIAAVTNELTKLGAQIEATEDGMIIKGPTPLSGGNLESYGDHRLGMMAAIAALISESSIQIDDASCIAISYPNFFDHLTKLVTAGNEE</sequence>
<feature type="binding site" evidence="9">
    <location>
        <position position="24"/>
    </location>
    <ligand>
        <name>phosphoenolpyruvate</name>
        <dbReference type="ChEBI" id="CHEBI:58702"/>
    </ligand>
</feature>
<comment type="similarity">
    <text evidence="3 9">Belongs to the EPSP synthase family.</text>
</comment>
<dbReference type="AlphaFoldDB" id="A0A511ZB76"/>
<dbReference type="GO" id="GO:0003866">
    <property type="term" value="F:3-phosphoshikimate 1-carboxyvinyltransferase activity"/>
    <property type="evidence" value="ECO:0007669"/>
    <property type="project" value="UniProtKB-UniRule"/>
</dbReference>
<evidence type="ECO:0000256" key="8">
    <source>
        <dbReference type="ARBA" id="ARBA00044633"/>
    </source>
</evidence>
<dbReference type="SUPFAM" id="SSF55205">
    <property type="entry name" value="EPT/RTPC-like"/>
    <property type="match status" value="1"/>
</dbReference>
<dbReference type="FunFam" id="3.65.10.10:FF:000005">
    <property type="entry name" value="3-phosphoshikimate 1-carboxyvinyltransferase"/>
    <property type="match status" value="1"/>
</dbReference>
<comment type="caution">
    <text evidence="11">The sequence shown here is derived from an EMBL/GenBank/DDBJ whole genome shotgun (WGS) entry which is preliminary data.</text>
</comment>
<dbReference type="RefSeq" id="WP_147059794.1">
    <property type="nucleotide sequence ID" value="NZ_BJYL01000044.1"/>
</dbReference>
<keyword evidence="5 9" id="KW-0028">Amino-acid biosynthesis</keyword>
<evidence type="ECO:0000256" key="4">
    <source>
        <dbReference type="ARBA" id="ARBA00022490"/>
    </source>
</evidence>
<dbReference type="InterPro" id="IPR023193">
    <property type="entry name" value="EPSP_synthase_CS"/>
</dbReference>
<dbReference type="CDD" id="cd01556">
    <property type="entry name" value="EPSP_synthase"/>
    <property type="match status" value="1"/>
</dbReference>
<dbReference type="GO" id="GO:0009073">
    <property type="term" value="P:aromatic amino acid family biosynthetic process"/>
    <property type="evidence" value="ECO:0007669"/>
    <property type="project" value="UniProtKB-KW"/>
</dbReference>
<dbReference type="PROSITE" id="PS00104">
    <property type="entry name" value="EPSP_SYNTHASE_1"/>
    <property type="match status" value="1"/>
</dbReference>
<feature type="binding site" evidence="9">
    <location>
        <position position="348"/>
    </location>
    <ligand>
        <name>phosphoenolpyruvate</name>
        <dbReference type="ChEBI" id="CHEBI:58702"/>
    </ligand>
</feature>
<dbReference type="FunFam" id="3.65.10.10:FF:000006">
    <property type="entry name" value="3-phosphoshikimate 1-carboxyvinyltransferase"/>
    <property type="match status" value="1"/>
</dbReference>
<keyword evidence="4 9" id="KW-0963">Cytoplasm</keyword>
<evidence type="ECO:0000313" key="12">
    <source>
        <dbReference type="Proteomes" id="UP000321901"/>
    </source>
</evidence>
<feature type="binding site" evidence="9">
    <location>
        <position position="171"/>
    </location>
    <ligand>
        <name>phosphoenolpyruvate</name>
        <dbReference type="ChEBI" id="CHEBI:58702"/>
    </ligand>
</feature>
<dbReference type="InterPro" id="IPR036968">
    <property type="entry name" value="Enolpyruvate_Tfrase_sf"/>
</dbReference>
<feature type="binding site" evidence="9">
    <location>
        <position position="344"/>
    </location>
    <ligand>
        <name>3-phosphoshikimate</name>
        <dbReference type="ChEBI" id="CHEBI:145989"/>
    </ligand>
</feature>
<reference evidence="11 12" key="1">
    <citation type="submission" date="2019-07" db="EMBL/GenBank/DDBJ databases">
        <title>Whole genome shotgun sequence of Sporosarcina luteola NBRC 105378.</title>
        <authorList>
            <person name="Hosoyama A."/>
            <person name="Uohara A."/>
            <person name="Ohji S."/>
            <person name="Ichikawa N."/>
        </authorList>
    </citation>
    <scope>NUCLEOTIDE SEQUENCE [LARGE SCALE GENOMIC DNA]</scope>
    <source>
        <strain evidence="11 12">NBRC 105378</strain>
    </source>
</reference>